<keyword evidence="1" id="KW-1133">Transmembrane helix</keyword>
<feature type="transmembrane region" description="Helical" evidence="1">
    <location>
        <begin position="86"/>
        <end position="108"/>
    </location>
</feature>
<reference evidence="3" key="1">
    <citation type="submission" date="2018-06" db="EMBL/GenBank/DDBJ databases">
        <title>Description of Blautia argi sp. nov., a new anaerobic isolated from dog feces.</title>
        <authorList>
            <person name="Chang Y.-H."/>
            <person name="Paek J."/>
            <person name="Shin Y."/>
        </authorList>
    </citation>
    <scope>NUCLEOTIDE SEQUENCE [LARGE SCALE GENOMIC DNA]</scope>
    <source>
        <strain evidence="3">KCTC 15426</strain>
    </source>
</reference>
<dbReference type="RefSeq" id="WP_111920345.1">
    <property type="nucleotide sequence ID" value="NZ_CAUWHR010000030.1"/>
</dbReference>
<protein>
    <submittedName>
        <fullName evidence="2">Uncharacterized protein</fullName>
    </submittedName>
</protein>
<dbReference type="EMBL" id="CP030280">
    <property type="protein sequence ID" value="AWY98859.1"/>
    <property type="molecule type" value="Genomic_DNA"/>
</dbReference>
<evidence type="ECO:0000313" key="2">
    <source>
        <dbReference type="EMBL" id="AWY98859.1"/>
    </source>
</evidence>
<evidence type="ECO:0000256" key="1">
    <source>
        <dbReference type="SAM" id="Phobius"/>
    </source>
</evidence>
<accession>A0A2Z4UD95</accession>
<keyword evidence="1" id="KW-0472">Membrane</keyword>
<dbReference type="AlphaFoldDB" id="A0A2Z4UD95"/>
<dbReference type="Proteomes" id="UP000250003">
    <property type="component" value="Chromosome"/>
</dbReference>
<sequence length="110" mass="12447">MKSLFENITEDEFQTLELILQNPGRTPASFFFTDPTIDGRIEELEKHGLIKLNSDAQMTITELGRASLKEHDSMLLKAKHTKYVELLKFLIPTFISLAALIVSIIALLQT</sequence>
<organism evidence="2 3">
    <name type="scientific">Blautia argi</name>
    <dbReference type="NCBI Taxonomy" id="1912897"/>
    <lineage>
        <taxon>Bacteria</taxon>
        <taxon>Bacillati</taxon>
        <taxon>Bacillota</taxon>
        <taxon>Clostridia</taxon>
        <taxon>Lachnospirales</taxon>
        <taxon>Lachnospiraceae</taxon>
        <taxon>Blautia</taxon>
    </lineage>
</organism>
<proteinExistence type="predicted"/>
<evidence type="ECO:0000313" key="3">
    <source>
        <dbReference type="Proteomes" id="UP000250003"/>
    </source>
</evidence>
<dbReference type="OrthoDB" id="10008146at2"/>
<keyword evidence="1" id="KW-0812">Transmembrane</keyword>
<gene>
    <name evidence="2" type="ORF">DQQ01_12705</name>
</gene>
<dbReference type="KEGG" id="blau:DQQ01_12705"/>
<keyword evidence="3" id="KW-1185">Reference proteome</keyword>
<name>A0A2Z4UD95_9FIRM</name>